<feature type="region of interest" description="Disordered" evidence="1">
    <location>
        <begin position="198"/>
        <end position="242"/>
    </location>
</feature>
<accession>A0ABU6QKT8</accession>
<dbReference type="Proteomes" id="UP001341840">
    <property type="component" value="Unassembled WGS sequence"/>
</dbReference>
<keyword evidence="3" id="KW-1185">Reference proteome</keyword>
<evidence type="ECO:0000313" key="2">
    <source>
        <dbReference type="EMBL" id="MED6112493.1"/>
    </source>
</evidence>
<organism evidence="2 3">
    <name type="scientific">Stylosanthes scabra</name>
    <dbReference type="NCBI Taxonomy" id="79078"/>
    <lineage>
        <taxon>Eukaryota</taxon>
        <taxon>Viridiplantae</taxon>
        <taxon>Streptophyta</taxon>
        <taxon>Embryophyta</taxon>
        <taxon>Tracheophyta</taxon>
        <taxon>Spermatophyta</taxon>
        <taxon>Magnoliopsida</taxon>
        <taxon>eudicotyledons</taxon>
        <taxon>Gunneridae</taxon>
        <taxon>Pentapetalae</taxon>
        <taxon>rosids</taxon>
        <taxon>fabids</taxon>
        <taxon>Fabales</taxon>
        <taxon>Fabaceae</taxon>
        <taxon>Papilionoideae</taxon>
        <taxon>50 kb inversion clade</taxon>
        <taxon>dalbergioids sensu lato</taxon>
        <taxon>Dalbergieae</taxon>
        <taxon>Pterocarpus clade</taxon>
        <taxon>Stylosanthes</taxon>
    </lineage>
</organism>
<name>A0ABU6QKT8_9FABA</name>
<sequence>MLRIAKAIGKPVKVDLAMKSTKRGKYARACVQIDRGLSSTLKLGGLVELLNCDWKRVDVGSGSGGGKPENKPAVNPKNSKTVQFEKVFEFGKLVTENATNPGNADSREENLHALSVKDCMKSLNEKDGGWTTVTKKGKKHVAQVGKGASKGGPLHHKPKVNPSFVKKINPAVGRACSSISLNPKTHAKGTALYPTPTSSSLGLAKPGGEASSSQWTPSVRSKYKRARPNSLQNSPVVTGGAEDAATTVVLSTSHEDGQVVMEMRPETTVSKEDGSVGSAPGI</sequence>
<proteinExistence type="predicted"/>
<dbReference type="EMBL" id="JASCZI010000575">
    <property type="protein sequence ID" value="MED6112493.1"/>
    <property type="molecule type" value="Genomic_DNA"/>
</dbReference>
<evidence type="ECO:0000256" key="1">
    <source>
        <dbReference type="SAM" id="MobiDB-lite"/>
    </source>
</evidence>
<protein>
    <submittedName>
        <fullName evidence="2">Uncharacterized protein</fullName>
    </submittedName>
</protein>
<reference evidence="2 3" key="1">
    <citation type="journal article" date="2023" name="Plants (Basel)">
        <title>Bridging the Gap: Combining Genomics and Transcriptomics Approaches to Understand Stylosanthes scabra, an Orphan Legume from the Brazilian Caatinga.</title>
        <authorList>
            <person name="Ferreira-Neto J.R.C."/>
            <person name="da Silva M.D."/>
            <person name="Binneck E."/>
            <person name="de Melo N.F."/>
            <person name="da Silva R.H."/>
            <person name="de Melo A.L.T.M."/>
            <person name="Pandolfi V."/>
            <person name="Bustamante F.O."/>
            <person name="Brasileiro-Vidal A.C."/>
            <person name="Benko-Iseppon A.M."/>
        </authorList>
    </citation>
    <scope>NUCLEOTIDE SEQUENCE [LARGE SCALE GENOMIC DNA]</scope>
    <source>
        <tissue evidence="2">Leaves</tissue>
    </source>
</reference>
<evidence type="ECO:0000313" key="3">
    <source>
        <dbReference type="Proteomes" id="UP001341840"/>
    </source>
</evidence>
<gene>
    <name evidence="2" type="ORF">PIB30_062218</name>
</gene>
<feature type="compositionally biased region" description="Polar residues" evidence="1">
    <location>
        <begin position="210"/>
        <end position="219"/>
    </location>
</feature>
<comment type="caution">
    <text evidence="2">The sequence shown here is derived from an EMBL/GenBank/DDBJ whole genome shotgun (WGS) entry which is preliminary data.</text>
</comment>